<proteinExistence type="predicted"/>
<dbReference type="RefSeq" id="WP_243488734.1">
    <property type="nucleotide sequence ID" value="NZ_CP063361.1"/>
</dbReference>
<name>A0ABY4A1M3_9BURK</name>
<keyword evidence="2" id="KW-1185">Reference proteome</keyword>
<dbReference type="Proteomes" id="UP000831532">
    <property type="component" value="Chromosome"/>
</dbReference>
<gene>
    <name evidence="1" type="ORF">INH39_18320</name>
</gene>
<reference evidence="1 2" key="1">
    <citation type="submission" date="2020-10" db="EMBL/GenBank/DDBJ databases">
        <title>Genome analysis of Massilia species.</title>
        <authorList>
            <person name="Jung D.-H."/>
        </authorList>
    </citation>
    <scope>NUCLEOTIDE SEQUENCE [LARGE SCALE GENOMIC DNA]</scope>
    <source>
        <strain evidence="2">sipir</strain>
    </source>
</reference>
<evidence type="ECO:0000313" key="2">
    <source>
        <dbReference type="Proteomes" id="UP000831532"/>
    </source>
</evidence>
<protein>
    <submittedName>
        <fullName evidence="1">Uncharacterized protein</fullName>
    </submittedName>
</protein>
<organism evidence="1 2">
    <name type="scientific">Massilia violaceinigra</name>
    <dbReference type="NCBI Taxonomy" id="2045208"/>
    <lineage>
        <taxon>Bacteria</taxon>
        <taxon>Pseudomonadati</taxon>
        <taxon>Pseudomonadota</taxon>
        <taxon>Betaproteobacteria</taxon>
        <taxon>Burkholderiales</taxon>
        <taxon>Oxalobacteraceae</taxon>
        <taxon>Telluria group</taxon>
        <taxon>Massilia</taxon>
    </lineage>
</organism>
<accession>A0ABY4A1M3</accession>
<dbReference type="EMBL" id="CP063361">
    <property type="protein sequence ID" value="UOD27476.1"/>
    <property type="molecule type" value="Genomic_DNA"/>
</dbReference>
<evidence type="ECO:0000313" key="1">
    <source>
        <dbReference type="EMBL" id="UOD27476.1"/>
    </source>
</evidence>
<sequence>MGQVVAQHSPVHAQEKARADLEETIGRYRQVRYAEWVKSGSHFNSNEMVFKSTFLFLNYKRFARKVKNPVAGFYMNAY</sequence>